<dbReference type="RefSeq" id="WP_243548693.1">
    <property type="nucleotide sequence ID" value="NZ_CP094532.1"/>
</dbReference>
<proteinExistence type="predicted"/>
<organism evidence="1 2">
    <name type="scientific">Chryseobacterium suipulveris</name>
    <dbReference type="NCBI Taxonomy" id="2929800"/>
    <lineage>
        <taxon>Bacteria</taxon>
        <taxon>Pseudomonadati</taxon>
        <taxon>Bacteroidota</taxon>
        <taxon>Flavobacteriia</taxon>
        <taxon>Flavobacteriales</taxon>
        <taxon>Weeksellaceae</taxon>
        <taxon>Chryseobacterium group</taxon>
        <taxon>Chryseobacterium</taxon>
    </lineage>
</organism>
<sequence>MKKIVLILIFLPLFFFSQNKKDIWKPFTYFIGTWKGEGKMNGKAGKYERTYQFILNKNFIEVKNKSVYPPQNGRKEEVHEDIG</sequence>
<evidence type="ECO:0008006" key="3">
    <source>
        <dbReference type="Google" id="ProtNLM"/>
    </source>
</evidence>
<accession>A0ABY4BNQ5</accession>
<protein>
    <recommendedName>
        <fullName evidence="3">DUF1794 domain-containing protein</fullName>
    </recommendedName>
</protein>
<gene>
    <name evidence="1" type="ORF">MTP09_12565</name>
</gene>
<dbReference type="EMBL" id="CP094532">
    <property type="protein sequence ID" value="UOE40725.1"/>
    <property type="molecule type" value="Genomic_DNA"/>
</dbReference>
<reference evidence="1 2" key="1">
    <citation type="submission" date="2022-03" db="EMBL/GenBank/DDBJ databases">
        <title>Chryseobacterium sp. isolated from particulate matters in swine house.</title>
        <authorList>
            <person name="Won M."/>
            <person name="Kim S.-J."/>
            <person name="Kwon S.-W."/>
        </authorList>
    </citation>
    <scope>NUCLEOTIDE SEQUENCE [LARGE SCALE GENOMIC DNA]</scope>
    <source>
        <strain evidence="1 2">SC2-2</strain>
    </source>
</reference>
<evidence type="ECO:0000313" key="1">
    <source>
        <dbReference type="EMBL" id="UOE40725.1"/>
    </source>
</evidence>
<name>A0ABY4BNQ5_9FLAO</name>
<keyword evidence="2" id="KW-1185">Reference proteome</keyword>
<dbReference type="Proteomes" id="UP000831460">
    <property type="component" value="Chromosome"/>
</dbReference>
<evidence type="ECO:0000313" key="2">
    <source>
        <dbReference type="Proteomes" id="UP000831460"/>
    </source>
</evidence>